<proteinExistence type="predicted"/>
<organism evidence="3 4">
    <name type="scientific">Planobispora longispora</name>
    <dbReference type="NCBI Taxonomy" id="28887"/>
    <lineage>
        <taxon>Bacteria</taxon>
        <taxon>Bacillati</taxon>
        <taxon>Actinomycetota</taxon>
        <taxon>Actinomycetes</taxon>
        <taxon>Streptosporangiales</taxon>
        <taxon>Streptosporangiaceae</taxon>
        <taxon>Planobispora</taxon>
    </lineage>
</organism>
<sequence length="607" mass="62191">MDDEVITQLGLLLTQVRYTRMALENVERSTARYAGLALTAPAAAGAGAAGAAVFGAPPMFEGALKVYVVNLNELTSGGGGPGDVLGGLIGGAGRFAGGLAGGFLGGVVGGVTLPYLLFKTAQIADTVERIVNRLGVRGAPRSPERNTLGPGVLEQLDALLKVLRELRAVVDLTASPQAGGAPPDKSPPAPAPGSPAELYLRMIQALTHAVNGLILLVPILTGALASLLIRLDDIKLVIVDLLRFGLRNVLLLRAAVLATVLDTVSLAARLAVAVVGIVAAAVDTVLASVLAVIRTALETALTAVRIASTGIKNTVDALMLFLRDGVGALLVFIGNLRVFRLVAHLAQVLPLVLPAIARIQKVELSESETKALTKAGTLIPPSAPPAGTSPPVAVAAFPDLAEKLLPKDARRELVAQVTELGKTLRRETGTALGAVSGGARGLAATARETADTLDADFGKRLTDRLGTAGGHAVALADSLRAAEEVARERPATGLEVIAAAYEGWLRGGGLAGLLEKITVHFERTPVSAADPAAGARTIPGRVVTGTAVTPAGAEVVVEIGELVVDLAPAAPERPEPAEPSGAAFDPEAYQDWRRGLDDRGARALAGR</sequence>
<evidence type="ECO:0000313" key="3">
    <source>
        <dbReference type="EMBL" id="GIH79210.1"/>
    </source>
</evidence>
<dbReference type="RefSeq" id="WP_203893690.1">
    <property type="nucleotide sequence ID" value="NZ_BOOH01000047.1"/>
</dbReference>
<evidence type="ECO:0000256" key="2">
    <source>
        <dbReference type="SAM" id="Phobius"/>
    </source>
</evidence>
<comment type="caution">
    <text evidence="3">The sequence shown here is derived from an EMBL/GenBank/DDBJ whole genome shotgun (WGS) entry which is preliminary data.</text>
</comment>
<dbReference type="Proteomes" id="UP000616724">
    <property type="component" value="Unassembled WGS sequence"/>
</dbReference>
<keyword evidence="2" id="KW-0812">Transmembrane</keyword>
<name>A0A8J3RR27_9ACTN</name>
<dbReference type="AlphaFoldDB" id="A0A8J3RR27"/>
<reference evidence="3 4" key="1">
    <citation type="submission" date="2021-01" db="EMBL/GenBank/DDBJ databases">
        <title>Whole genome shotgun sequence of Planobispora longispora NBRC 13918.</title>
        <authorList>
            <person name="Komaki H."/>
            <person name="Tamura T."/>
        </authorList>
    </citation>
    <scope>NUCLEOTIDE SEQUENCE [LARGE SCALE GENOMIC DNA]</scope>
    <source>
        <strain evidence="3 4">NBRC 13918</strain>
    </source>
</reference>
<feature type="transmembrane region" description="Helical" evidence="2">
    <location>
        <begin position="314"/>
        <end position="333"/>
    </location>
</feature>
<keyword evidence="4" id="KW-1185">Reference proteome</keyword>
<feature type="region of interest" description="Disordered" evidence="1">
    <location>
        <begin position="569"/>
        <end position="589"/>
    </location>
</feature>
<keyword evidence="2" id="KW-1133">Transmembrane helix</keyword>
<accession>A0A8J3RR27</accession>
<evidence type="ECO:0000256" key="1">
    <source>
        <dbReference type="SAM" id="MobiDB-lite"/>
    </source>
</evidence>
<gene>
    <name evidence="3" type="ORF">Plo01_56390</name>
</gene>
<feature type="transmembrane region" description="Helical" evidence="2">
    <location>
        <begin position="209"/>
        <end position="229"/>
    </location>
</feature>
<keyword evidence="2" id="KW-0472">Membrane</keyword>
<evidence type="ECO:0000313" key="4">
    <source>
        <dbReference type="Proteomes" id="UP000616724"/>
    </source>
</evidence>
<dbReference type="EMBL" id="BOOH01000047">
    <property type="protein sequence ID" value="GIH79210.1"/>
    <property type="molecule type" value="Genomic_DNA"/>
</dbReference>
<feature type="transmembrane region" description="Helical" evidence="2">
    <location>
        <begin position="267"/>
        <end position="293"/>
    </location>
</feature>
<protein>
    <submittedName>
        <fullName evidence="3">Uncharacterized protein</fullName>
    </submittedName>
</protein>